<evidence type="ECO:0000313" key="2">
    <source>
        <dbReference type="Proteomes" id="UP000655044"/>
    </source>
</evidence>
<dbReference type="RefSeq" id="WP_068920674.1">
    <property type="nucleotide sequence ID" value="NZ_BMQP01000008.1"/>
</dbReference>
<dbReference type="EMBL" id="BOOI01000023">
    <property type="protein sequence ID" value="GIH84360.1"/>
    <property type="molecule type" value="Genomic_DNA"/>
</dbReference>
<sequence>MTGEETAPVRPRIHAACLAAYSAGRSHGRWIDALQEPAEISAEIRAMLTASPVPEAEEWAIHDHQGFGDALVSESETVERVAAVGSAQSMVAECRWILAGVPRLSYRT</sequence>
<dbReference type="InterPro" id="IPR009899">
    <property type="entry name" value="ArdA"/>
</dbReference>
<dbReference type="Proteomes" id="UP000655044">
    <property type="component" value="Unassembled WGS sequence"/>
</dbReference>
<dbReference type="AlphaFoldDB" id="A0A8J3S000"/>
<reference evidence="1" key="1">
    <citation type="submission" date="2021-01" db="EMBL/GenBank/DDBJ databases">
        <title>Whole genome shotgun sequence of Planobispora rosea NBRC 15558.</title>
        <authorList>
            <person name="Komaki H."/>
            <person name="Tamura T."/>
        </authorList>
    </citation>
    <scope>NUCLEOTIDE SEQUENCE</scope>
    <source>
        <strain evidence="1">NBRC 15558</strain>
    </source>
</reference>
<gene>
    <name evidence="1" type="ORF">Pro02_27680</name>
</gene>
<evidence type="ECO:0000313" key="1">
    <source>
        <dbReference type="EMBL" id="GIH84360.1"/>
    </source>
</evidence>
<dbReference type="InterPro" id="IPR041895">
    <property type="entry name" value="ArdA_dom1"/>
</dbReference>
<comment type="caution">
    <text evidence="1">The sequence shown here is derived from an EMBL/GenBank/DDBJ whole genome shotgun (WGS) entry which is preliminary data.</text>
</comment>
<accession>A0A8J3S000</accession>
<dbReference type="OrthoDB" id="944647at2"/>
<organism evidence="1 2">
    <name type="scientific">Planobispora rosea</name>
    <dbReference type="NCBI Taxonomy" id="35762"/>
    <lineage>
        <taxon>Bacteria</taxon>
        <taxon>Bacillati</taxon>
        <taxon>Actinomycetota</taxon>
        <taxon>Actinomycetes</taxon>
        <taxon>Streptosporangiales</taxon>
        <taxon>Streptosporangiaceae</taxon>
        <taxon>Planobispora</taxon>
    </lineage>
</organism>
<dbReference type="Pfam" id="PF07275">
    <property type="entry name" value="ArdA"/>
    <property type="match status" value="1"/>
</dbReference>
<proteinExistence type="predicted"/>
<evidence type="ECO:0008006" key="3">
    <source>
        <dbReference type="Google" id="ProtNLM"/>
    </source>
</evidence>
<keyword evidence="2" id="KW-1185">Reference proteome</keyword>
<protein>
    <recommendedName>
        <fullName evidence="3">Antirestriction protein</fullName>
    </recommendedName>
</protein>
<dbReference type="Gene3D" id="3.10.20.480">
    <property type="entry name" value="Antirestriction protein ArdA, domain 1"/>
    <property type="match status" value="1"/>
</dbReference>
<name>A0A8J3S000_PLARO</name>